<reference evidence="1" key="1">
    <citation type="submission" date="2023-10" db="EMBL/GenBank/DDBJ databases">
        <authorList>
            <person name="Hackl T."/>
        </authorList>
    </citation>
    <scope>NUCLEOTIDE SEQUENCE</scope>
</reference>
<keyword evidence="2" id="KW-1185">Reference proteome</keyword>
<dbReference type="PANTHER" id="PTHR35340:SF9">
    <property type="entry name" value="ASST-DOMAIN-CONTAINING PROTEIN"/>
    <property type="match status" value="1"/>
</dbReference>
<sequence>MFRTPELAPGLEFISQGQPSAQRSDIKAPLLDINIHDKRASEKYIFASPQSPCYQSGPTIYDARGELIWSGAADGFASGAYAFHACDYQGSTAAHLCMVHSATMFGNGCGLGLILDASYRIVRVIQLPGGTDMHEFSLVDHGTRALVTQYPVRHHDFAHAFNPQGLQTVYESVFIELDLWTEGGSDVDAVTYRWNSLDHVKVKDAARSIDFKAGKAPHYDYFHINSVAKNANGDYLVCARHTSAVYKVSGVDGSIIWTLSSGPESDFQLVDFVLWGPHHAQWRSASVNDSHTVLTLFNNGRDGPTSRTNYSSGMVIALDHESSRVLSDPPNSNVLLGWGSQPHITEHLEDGTLVFHASIAGGGSTYRVSKSDWVGRPSDAPALWSYARTAEDQGSPTVFYVSWNGATEVYTWNFYAVGDRAEDIDSLRVLGSKQRTSFETNFTITEYVPRSFVEAVARDGRLLGNSSVVPTWVPGDHISEWCDDWVCPERESEFRVRYNTLPDLRRLPAPDDGIGEFTKPYLGSQNYTDYPEVAFVILNGLISGTVLSNAEPEEIDSARPIGQRS</sequence>
<dbReference type="PANTHER" id="PTHR35340">
    <property type="entry name" value="PQQ ENZYME REPEAT PROTEIN-RELATED"/>
    <property type="match status" value="1"/>
</dbReference>
<dbReference type="InterPro" id="IPR053143">
    <property type="entry name" value="Arylsulfate_ST"/>
</dbReference>
<gene>
    <name evidence="1" type="ORF">KHLLAP_LOCUS13088</name>
</gene>
<dbReference type="AlphaFoldDB" id="A0AAI8YPU7"/>
<evidence type="ECO:0000313" key="1">
    <source>
        <dbReference type="EMBL" id="CAJ2512620.1"/>
    </source>
</evidence>
<organism evidence="1 2">
    <name type="scientific">Anthostomella pinea</name>
    <dbReference type="NCBI Taxonomy" id="933095"/>
    <lineage>
        <taxon>Eukaryota</taxon>
        <taxon>Fungi</taxon>
        <taxon>Dikarya</taxon>
        <taxon>Ascomycota</taxon>
        <taxon>Pezizomycotina</taxon>
        <taxon>Sordariomycetes</taxon>
        <taxon>Xylariomycetidae</taxon>
        <taxon>Xylariales</taxon>
        <taxon>Xylariaceae</taxon>
        <taxon>Anthostomella</taxon>
    </lineage>
</organism>
<dbReference type="InterPro" id="IPR039535">
    <property type="entry name" value="ASST-like"/>
</dbReference>
<protein>
    <submittedName>
        <fullName evidence="1">Uu.00g007390.m01.CDS01</fullName>
    </submittedName>
</protein>
<dbReference type="Pfam" id="PF14269">
    <property type="entry name" value="Arylsulfotran_2"/>
    <property type="match status" value="1"/>
</dbReference>
<proteinExistence type="predicted"/>
<accession>A0AAI8YPU7</accession>
<evidence type="ECO:0000313" key="2">
    <source>
        <dbReference type="Proteomes" id="UP001295740"/>
    </source>
</evidence>
<comment type="caution">
    <text evidence="1">The sequence shown here is derived from an EMBL/GenBank/DDBJ whole genome shotgun (WGS) entry which is preliminary data.</text>
</comment>
<name>A0AAI8YPU7_9PEZI</name>
<dbReference type="Proteomes" id="UP001295740">
    <property type="component" value="Unassembled WGS sequence"/>
</dbReference>
<dbReference type="EMBL" id="CAUWAG010000020">
    <property type="protein sequence ID" value="CAJ2512620.1"/>
    <property type="molecule type" value="Genomic_DNA"/>
</dbReference>